<name>A0ABT3YGC6_9HYPH</name>
<sequence>MTIVGSRFAFRAIVLGLAIVASPARSEDSAQARLSLDLNAVEQIDQACRLVFVASNATGKSIGEMTLETVLFDGGGKVTRFTLFDFKDLPEGKTRVRQFDLPDTQCTAVSRILINGAASCTGESLNGTECIDQLDVKSSTSTEIAG</sequence>
<evidence type="ECO:0000313" key="2">
    <source>
        <dbReference type="EMBL" id="MCY0094955.1"/>
    </source>
</evidence>
<organism evidence="2 3">
    <name type="scientific">Hoeflea ulvae</name>
    <dbReference type="NCBI Taxonomy" id="2983764"/>
    <lineage>
        <taxon>Bacteria</taxon>
        <taxon>Pseudomonadati</taxon>
        <taxon>Pseudomonadota</taxon>
        <taxon>Alphaproteobacteria</taxon>
        <taxon>Hyphomicrobiales</taxon>
        <taxon>Rhizobiaceae</taxon>
        <taxon>Hoeflea</taxon>
    </lineage>
</organism>
<dbReference type="Proteomes" id="UP001081283">
    <property type="component" value="Unassembled WGS sequence"/>
</dbReference>
<dbReference type="RefSeq" id="WP_267612867.1">
    <property type="nucleotide sequence ID" value="NZ_JAOVZQ010000001.1"/>
</dbReference>
<dbReference type="EMBL" id="JAOVZQ010000001">
    <property type="protein sequence ID" value="MCY0094955.1"/>
    <property type="molecule type" value="Genomic_DNA"/>
</dbReference>
<evidence type="ECO:0008006" key="4">
    <source>
        <dbReference type="Google" id="ProtNLM"/>
    </source>
</evidence>
<evidence type="ECO:0000256" key="1">
    <source>
        <dbReference type="SAM" id="SignalP"/>
    </source>
</evidence>
<proteinExistence type="predicted"/>
<reference evidence="2" key="1">
    <citation type="submission" date="2022-10" db="EMBL/GenBank/DDBJ databases">
        <title>Hoeflea sp. J2-29, isolated from marine algae.</title>
        <authorList>
            <person name="Kristyanto S."/>
            <person name="Kim J.M."/>
            <person name="Jeon C.O."/>
        </authorList>
    </citation>
    <scope>NUCLEOTIDE SEQUENCE</scope>
    <source>
        <strain evidence="2">J2-29</strain>
    </source>
</reference>
<keyword evidence="1" id="KW-0732">Signal</keyword>
<keyword evidence="3" id="KW-1185">Reference proteome</keyword>
<evidence type="ECO:0000313" key="3">
    <source>
        <dbReference type="Proteomes" id="UP001081283"/>
    </source>
</evidence>
<gene>
    <name evidence="2" type="ORF">OEG82_13105</name>
</gene>
<feature type="chain" id="PRO_5046664064" description="Tat pathway signal sequence domain protein" evidence="1">
    <location>
        <begin position="27"/>
        <end position="146"/>
    </location>
</feature>
<protein>
    <recommendedName>
        <fullName evidence="4">Tat pathway signal sequence domain protein</fullName>
    </recommendedName>
</protein>
<accession>A0ABT3YGC6</accession>
<comment type="caution">
    <text evidence="2">The sequence shown here is derived from an EMBL/GenBank/DDBJ whole genome shotgun (WGS) entry which is preliminary data.</text>
</comment>
<feature type="signal peptide" evidence="1">
    <location>
        <begin position="1"/>
        <end position="26"/>
    </location>
</feature>